<dbReference type="Proteomes" id="UP000001880">
    <property type="component" value="Chromosome"/>
</dbReference>
<evidence type="ECO:0000313" key="4">
    <source>
        <dbReference type="EMBL" id="ACY14069.1"/>
    </source>
</evidence>
<comment type="subcellular location">
    <subcellularLocation>
        <location evidence="1">Cell envelope</location>
    </subcellularLocation>
</comment>
<dbReference type="STRING" id="502025.Hoch_1517"/>
<proteinExistence type="predicted"/>
<keyword evidence="5" id="KW-1185">Reference proteome</keyword>
<dbReference type="EMBL" id="CP001804">
    <property type="protein sequence ID" value="ACY14069.1"/>
    <property type="molecule type" value="Genomic_DNA"/>
</dbReference>
<dbReference type="GO" id="GO:0030313">
    <property type="term" value="C:cell envelope"/>
    <property type="evidence" value="ECO:0007669"/>
    <property type="project" value="UniProtKB-SubCell"/>
</dbReference>
<evidence type="ECO:0000256" key="3">
    <source>
        <dbReference type="ARBA" id="ARBA00023180"/>
    </source>
</evidence>
<reference evidence="4 5" key="1">
    <citation type="journal article" date="2010" name="Stand. Genomic Sci.">
        <title>Complete genome sequence of Haliangium ochraceum type strain (SMP-2).</title>
        <authorList>
            <consortium name="US DOE Joint Genome Institute (JGI-PGF)"/>
            <person name="Ivanova N."/>
            <person name="Daum C."/>
            <person name="Lang E."/>
            <person name="Abt B."/>
            <person name="Kopitz M."/>
            <person name="Saunders E."/>
            <person name="Lapidus A."/>
            <person name="Lucas S."/>
            <person name="Glavina Del Rio T."/>
            <person name="Nolan M."/>
            <person name="Tice H."/>
            <person name="Copeland A."/>
            <person name="Cheng J.F."/>
            <person name="Chen F."/>
            <person name="Bruce D."/>
            <person name="Goodwin L."/>
            <person name="Pitluck S."/>
            <person name="Mavromatis K."/>
            <person name="Pati A."/>
            <person name="Mikhailova N."/>
            <person name="Chen A."/>
            <person name="Palaniappan K."/>
            <person name="Land M."/>
            <person name="Hauser L."/>
            <person name="Chang Y.J."/>
            <person name="Jeffries C.D."/>
            <person name="Detter J.C."/>
            <person name="Brettin T."/>
            <person name="Rohde M."/>
            <person name="Goker M."/>
            <person name="Bristow J."/>
            <person name="Markowitz V."/>
            <person name="Eisen J.A."/>
            <person name="Hugenholtz P."/>
            <person name="Kyrpides N.C."/>
            <person name="Klenk H.P."/>
        </authorList>
    </citation>
    <scope>NUCLEOTIDE SEQUENCE [LARGE SCALE GENOMIC DNA]</scope>
    <source>
        <strain evidence="5">DSM 14365 / CIP 107738 / JCM 11303 / AJ 13395 / SMP-2</strain>
    </source>
</reference>
<accession>D0LVT5</accession>
<evidence type="ECO:0000256" key="1">
    <source>
        <dbReference type="ARBA" id="ARBA00004196"/>
    </source>
</evidence>
<dbReference type="PANTHER" id="PTHR31018">
    <property type="entry name" value="SPORULATION-SPECIFIC PROTEIN-RELATED"/>
    <property type="match status" value="1"/>
</dbReference>
<dbReference type="HOGENOM" id="CLU_561151_0_0_7"/>
<dbReference type="InterPro" id="IPR051648">
    <property type="entry name" value="CWI-Assembly_Regulator"/>
</dbReference>
<gene>
    <name evidence="4" type="ordered locus">Hoch_1517</name>
</gene>
<protein>
    <submittedName>
        <fullName evidence="4">Uncharacterized protein</fullName>
    </submittedName>
</protein>
<keyword evidence="3" id="KW-0325">Glycoprotein</keyword>
<dbReference type="PANTHER" id="PTHR31018:SF3">
    <property type="entry name" value="RECEPTOR PROTEIN-TYROSINE KINASE"/>
    <property type="match status" value="1"/>
</dbReference>
<dbReference type="KEGG" id="hoh:Hoch_1517"/>
<evidence type="ECO:0000256" key="2">
    <source>
        <dbReference type="ARBA" id="ARBA00022729"/>
    </source>
</evidence>
<keyword evidence="2" id="KW-0732">Signal</keyword>
<dbReference type="AlphaFoldDB" id="D0LVT5"/>
<evidence type="ECO:0000313" key="5">
    <source>
        <dbReference type="Proteomes" id="UP000001880"/>
    </source>
</evidence>
<dbReference type="SUPFAM" id="SSF52058">
    <property type="entry name" value="L domain-like"/>
    <property type="match status" value="3"/>
</dbReference>
<organism evidence="4 5">
    <name type="scientific">Haliangium ochraceum (strain DSM 14365 / JCM 11303 / SMP-2)</name>
    <dbReference type="NCBI Taxonomy" id="502025"/>
    <lineage>
        <taxon>Bacteria</taxon>
        <taxon>Pseudomonadati</taxon>
        <taxon>Myxococcota</taxon>
        <taxon>Polyangia</taxon>
        <taxon>Haliangiales</taxon>
        <taxon>Kofleriaceae</taxon>
        <taxon>Haliangium</taxon>
    </lineage>
</organism>
<sequence length="486" mass="51423">MHSAAGLGLAGCLALALGGCAIGDAGTEDGAADLEHGALAATSVLSEEGADVPSGACDAGAWAGDYAIASQAEIDALSGYTAVTGALRIGPSDEPLDLSALACLTEVGGELAIAGNRQLLAVEGFNELRSTGRLRFTDNGPRHGLFVIDGFDKLRTVDGSLLLGNGKMRIDGFAELELVSGRLSIESSGRDVAIYGMGELSTVDEMFISDTGALVLEGLSDLERVEGNVTLRSAGPFDTSALIDLSHIGGDLWLDGDDLDEEVANVLDLPDLKQLGGSLLVEDFESPLAIGAFAELETIGGSLIVRDMFSDFTIGSFAELEYIGGDFMFVELDGDMPSLIGFDELERVEGELRFDEMTIERLEGFSELEYVGGDFVLDELEDMEVFDAFAELEYVGGNFEFVDAESLGSEYSGFPELEYIGGSLEMSHNEGIDSLKLGDLEALRGERLIIRSNAQVSSCEIEALRAHLIANGFYGYSTIEDNGPCQ</sequence>
<name>D0LVT5_HALO1</name>